<organism evidence="2 3">
    <name type="scientific">Adonisia turfae CCMR0082</name>
    <dbReference type="NCBI Taxonomy" id="2304604"/>
    <lineage>
        <taxon>Bacteria</taxon>
        <taxon>Bacillati</taxon>
        <taxon>Cyanobacteriota</taxon>
        <taxon>Adonisia</taxon>
        <taxon>Adonisia turfae</taxon>
    </lineage>
</organism>
<evidence type="ECO:0000313" key="2">
    <source>
        <dbReference type="EMBL" id="NEZ64851.1"/>
    </source>
</evidence>
<accession>A0A6M0SA25</accession>
<dbReference type="Proteomes" id="UP000473574">
    <property type="component" value="Unassembled WGS sequence"/>
</dbReference>
<dbReference type="RefSeq" id="WP_163665441.1">
    <property type="nucleotide sequence ID" value="NZ_QZCE01000002.1"/>
</dbReference>
<proteinExistence type="predicted"/>
<evidence type="ECO:0000313" key="3">
    <source>
        <dbReference type="Proteomes" id="UP000473574"/>
    </source>
</evidence>
<dbReference type="Gene3D" id="3.40.50.1820">
    <property type="entry name" value="alpha/beta hydrolase"/>
    <property type="match status" value="1"/>
</dbReference>
<dbReference type="GO" id="GO:0016787">
    <property type="term" value="F:hydrolase activity"/>
    <property type="evidence" value="ECO:0007669"/>
    <property type="project" value="UniProtKB-KW"/>
</dbReference>
<dbReference type="InterPro" id="IPR000073">
    <property type="entry name" value="AB_hydrolase_1"/>
</dbReference>
<comment type="caution">
    <text evidence="2">The sequence shown here is derived from an EMBL/GenBank/DDBJ whole genome shotgun (WGS) entry which is preliminary data.</text>
</comment>
<dbReference type="InterPro" id="IPR050228">
    <property type="entry name" value="Carboxylesterase_BioH"/>
</dbReference>
<gene>
    <name evidence="2" type="ORF">D0962_19010</name>
</gene>
<name>A0A6M0SA25_9CYAN</name>
<feature type="domain" description="AB hydrolase-1" evidence="1">
    <location>
        <begin position="13"/>
        <end position="132"/>
    </location>
</feature>
<dbReference type="PANTHER" id="PTHR43194:SF2">
    <property type="entry name" value="PEROXISOMAL MEMBRANE PROTEIN LPX1"/>
    <property type="match status" value="1"/>
</dbReference>
<reference evidence="2 3" key="1">
    <citation type="journal article" date="2020" name="Microb. Ecol.">
        <title>Ecogenomics of the Marine Benthic Filamentous Cyanobacterium Adonisia.</title>
        <authorList>
            <person name="Walter J.M."/>
            <person name="Coutinho F.H."/>
            <person name="Leomil L."/>
            <person name="Hargreaves P.I."/>
            <person name="Campeao M.E."/>
            <person name="Vieira V.V."/>
            <person name="Silva B.S."/>
            <person name="Fistarol G.O."/>
            <person name="Salomon P.S."/>
            <person name="Sawabe T."/>
            <person name="Mino S."/>
            <person name="Hosokawa M."/>
            <person name="Miyashita H."/>
            <person name="Maruyama F."/>
            <person name="van Verk M.C."/>
            <person name="Dutilh B.E."/>
            <person name="Thompson C.C."/>
            <person name="Thompson F.L."/>
        </authorList>
    </citation>
    <scope>NUCLEOTIDE SEQUENCE [LARGE SCALE GENOMIC DNA]</scope>
    <source>
        <strain evidence="2 3">CCMR0082</strain>
    </source>
</reference>
<evidence type="ECO:0000259" key="1">
    <source>
        <dbReference type="Pfam" id="PF00561"/>
    </source>
</evidence>
<protein>
    <submittedName>
        <fullName evidence="2">Alpha/beta hydrolase</fullName>
    </submittedName>
</protein>
<dbReference type="PRINTS" id="PR00111">
    <property type="entry name" value="ABHYDROLASE"/>
</dbReference>
<dbReference type="AlphaFoldDB" id="A0A6M0SA25"/>
<dbReference type="PANTHER" id="PTHR43194">
    <property type="entry name" value="HYDROLASE ALPHA/BETA FOLD FAMILY"/>
    <property type="match status" value="1"/>
</dbReference>
<dbReference type="EMBL" id="QZCE01000002">
    <property type="protein sequence ID" value="NEZ64851.1"/>
    <property type="molecule type" value="Genomic_DNA"/>
</dbReference>
<dbReference type="InterPro" id="IPR029058">
    <property type="entry name" value="AB_hydrolase_fold"/>
</dbReference>
<dbReference type="SUPFAM" id="SSF53474">
    <property type="entry name" value="alpha/beta-Hydrolases"/>
    <property type="match status" value="1"/>
</dbReference>
<sequence>MELAVDYCGRGMPIVCLHGHPGTGRCMSVFADYLSPHFQIIAPDLRGYGRSRVTQPFTMEQHLDDLSVLLDRLDQPCLLLGWSLGGILAMELALKHPAQIAGLVLVSTAARPAGRHPSISWQDNLLTGIAGVINWLIPGWSWNISTFGQRSLFRYLISQHSAQAYRYLAREGTPAFIQTSTLANRALNTALRQGYNRLGELHRISQPCLMLAAANDVHITPESSQETAVILPNCECRLYDNVAHLMPWEIGPQLCNDIGQWLQTHEFWQA</sequence>
<keyword evidence="2" id="KW-0378">Hydrolase</keyword>
<dbReference type="Pfam" id="PF00561">
    <property type="entry name" value="Abhydrolase_1"/>
    <property type="match status" value="1"/>
</dbReference>